<protein>
    <submittedName>
        <fullName evidence="6">LysR family transcriptional regulator</fullName>
    </submittedName>
</protein>
<dbReference type="PROSITE" id="PS50931">
    <property type="entry name" value="HTH_LYSR"/>
    <property type="match status" value="1"/>
</dbReference>
<dbReference type="PRINTS" id="PR00039">
    <property type="entry name" value="HTHLYSR"/>
</dbReference>
<proteinExistence type="inferred from homology"/>
<comment type="caution">
    <text evidence="6">The sequence shown here is derived from an EMBL/GenBank/DDBJ whole genome shotgun (WGS) entry which is preliminary data.</text>
</comment>
<keyword evidence="2" id="KW-0805">Transcription regulation</keyword>
<dbReference type="InterPro" id="IPR005119">
    <property type="entry name" value="LysR_subst-bd"/>
</dbReference>
<gene>
    <name evidence="6" type="ORF">KHX13_04660</name>
</gene>
<dbReference type="GO" id="GO:0003700">
    <property type="term" value="F:DNA-binding transcription factor activity"/>
    <property type="evidence" value="ECO:0007669"/>
    <property type="project" value="InterPro"/>
</dbReference>
<feature type="domain" description="HTH lysR-type" evidence="5">
    <location>
        <begin position="1"/>
        <end position="58"/>
    </location>
</feature>
<dbReference type="InterPro" id="IPR050950">
    <property type="entry name" value="HTH-type_LysR_regulators"/>
</dbReference>
<dbReference type="Gene3D" id="1.10.10.10">
    <property type="entry name" value="Winged helix-like DNA-binding domain superfamily/Winged helix DNA-binding domain"/>
    <property type="match status" value="1"/>
</dbReference>
<dbReference type="CDD" id="cd05466">
    <property type="entry name" value="PBP2_LTTR_substrate"/>
    <property type="match status" value="1"/>
</dbReference>
<evidence type="ECO:0000256" key="4">
    <source>
        <dbReference type="ARBA" id="ARBA00023163"/>
    </source>
</evidence>
<evidence type="ECO:0000259" key="5">
    <source>
        <dbReference type="PROSITE" id="PS50931"/>
    </source>
</evidence>
<evidence type="ECO:0000256" key="2">
    <source>
        <dbReference type="ARBA" id="ARBA00023015"/>
    </source>
</evidence>
<dbReference type="GO" id="GO:0005829">
    <property type="term" value="C:cytosol"/>
    <property type="evidence" value="ECO:0007669"/>
    <property type="project" value="TreeGrafter"/>
</dbReference>
<evidence type="ECO:0000313" key="7">
    <source>
        <dbReference type="Proteomes" id="UP000754226"/>
    </source>
</evidence>
<dbReference type="FunFam" id="1.10.10.10:FF:000001">
    <property type="entry name" value="LysR family transcriptional regulator"/>
    <property type="match status" value="1"/>
</dbReference>
<dbReference type="EMBL" id="JAGZCZ010000005">
    <property type="protein sequence ID" value="MBS5519607.1"/>
    <property type="molecule type" value="Genomic_DNA"/>
</dbReference>
<organism evidence="6 7">
    <name type="scientific">Acidaminococcus intestini</name>
    <dbReference type="NCBI Taxonomy" id="187327"/>
    <lineage>
        <taxon>Bacteria</taxon>
        <taxon>Bacillati</taxon>
        <taxon>Bacillota</taxon>
        <taxon>Negativicutes</taxon>
        <taxon>Acidaminococcales</taxon>
        <taxon>Acidaminococcaceae</taxon>
        <taxon>Acidaminococcus</taxon>
    </lineage>
</organism>
<comment type="similarity">
    <text evidence="1">Belongs to the LysR transcriptional regulatory family.</text>
</comment>
<dbReference type="InterPro" id="IPR000847">
    <property type="entry name" value="LysR_HTH_N"/>
</dbReference>
<dbReference type="InterPro" id="IPR036390">
    <property type="entry name" value="WH_DNA-bd_sf"/>
</dbReference>
<keyword evidence="3" id="KW-0238">DNA-binding</keyword>
<dbReference type="PANTHER" id="PTHR30419">
    <property type="entry name" value="HTH-TYPE TRANSCRIPTIONAL REGULATOR YBHD"/>
    <property type="match status" value="1"/>
</dbReference>
<dbReference type="AlphaFoldDB" id="A0A943I472"/>
<name>A0A943I472_9FIRM</name>
<evidence type="ECO:0000313" key="6">
    <source>
        <dbReference type="EMBL" id="MBS5519607.1"/>
    </source>
</evidence>
<dbReference type="Gene3D" id="3.40.190.290">
    <property type="match status" value="1"/>
</dbReference>
<dbReference type="SUPFAM" id="SSF46785">
    <property type="entry name" value="Winged helix' DNA-binding domain"/>
    <property type="match status" value="1"/>
</dbReference>
<keyword evidence="4" id="KW-0804">Transcription</keyword>
<dbReference type="GO" id="GO:0003677">
    <property type="term" value="F:DNA binding"/>
    <property type="evidence" value="ECO:0007669"/>
    <property type="project" value="UniProtKB-KW"/>
</dbReference>
<dbReference type="InterPro" id="IPR036388">
    <property type="entry name" value="WH-like_DNA-bd_sf"/>
</dbReference>
<sequence>MDFRELTYLLAIARQQNITRAAESLYLSQPTLSKFLKALEEELGLPLFERFGNKYIPTYAGEQYIKKAKEILALKKELDQQMGDIIKNNEGYLKIGFPAMRGTYMLSCTLPIFHDKYPNVKIELHEANSESLIQMIIDGDIDLAFFNFVEANPALAYTVISHEELVLVMSAHHPFTRYGRKRPGCKYPYMDLHLLKDQDFILQNRTQHTRLIVDRIFHKRRIEPHIVLETSNIQAEAELAARNYGFTFITETHLKYIPNRDQLALFSIGFPKTTVDFVATYRKNSYLPFHAKEYIKVVKEFT</sequence>
<evidence type="ECO:0000256" key="3">
    <source>
        <dbReference type="ARBA" id="ARBA00023125"/>
    </source>
</evidence>
<reference evidence="6" key="1">
    <citation type="submission" date="2021-02" db="EMBL/GenBank/DDBJ databases">
        <title>Infant gut strain persistence is associated with maternal origin, phylogeny, and functional potential including surface adhesion and iron acquisition.</title>
        <authorList>
            <person name="Lou Y.C."/>
        </authorList>
    </citation>
    <scope>NUCLEOTIDE SEQUENCE</scope>
    <source>
        <strain evidence="6">L3_106_000M1_dasL3_106_000M1_concoct_15</strain>
    </source>
</reference>
<dbReference type="PANTHER" id="PTHR30419:SF25">
    <property type="entry name" value="HTH-TYPE TRANSCRIPTIONAL REGULATOR YTLI"/>
    <property type="match status" value="1"/>
</dbReference>
<dbReference type="Pfam" id="PF00126">
    <property type="entry name" value="HTH_1"/>
    <property type="match status" value="1"/>
</dbReference>
<dbReference type="SUPFAM" id="SSF53850">
    <property type="entry name" value="Periplasmic binding protein-like II"/>
    <property type="match status" value="1"/>
</dbReference>
<dbReference type="Proteomes" id="UP000754226">
    <property type="component" value="Unassembled WGS sequence"/>
</dbReference>
<evidence type="ECO:0000256" key="1">
    <source>
        <dbReference type="ARBA" id="ARBA00009437"/>
    </source>
</evidence>
<accession>A0A943I472</accession>
<dbReference type="Pfam" id="PF03466">
    <property type="entry name" value="LysR_substrate"/>
    <property type="match status" value="1"/>
</dbReference>